<organism evidence="1 2">
    <name type="scientific">Azospirillum oryzae</name>
    <dbReference type="NCBI Taxonomy" id="286727"/>
    <lineage>
        <taxon>Bacteria</taxon>
        <taxon>Pseudomonadati</taxon>
        <taxon>Pseudomonadota</taxon>
        <taxon>Alphaproteobacteria</taxon>
        <taxon>Rhodospirillales</taxon>
        <taxon>Azospirillaceae</taxon>
        <taxon>Azospirillum</taxon>
    </lineage>
</organism>
<dbReference type="RefSeq" id="WP_085086631.1">
    <property type="nucleotide sequence ID" value="NZ_FXAK01000005.1"/>
</dbReference>
<accession>A0A1X7FKY2</accession>
<sequence>MLDEKPDVMLGNMLLHVNLLALGTLMTKLMAEMFRKDDDPAGKADEWLRLFEATAAQMTFASETPEWSDLTAQEFRDVLMQHIHRARAMALGEECDPNAYLRHHG</sequence>
<proteinExistence type="predicted"/>
<dbReference type="Proteomes" id="UP000192936">
    <property type="component" value="Unassembled WGS sequence"/>
</dbReference>
<evidence type="ECO:0000313" key="1">
    <source>
        <dbReference type="EMBL" id="SMF54013.1"/>
    </source>
</evidence>
<dbReference type="OrthoDB" id="7305242at2"/>
<evidence type="ECO:0000313" key="2">
    <source>
        <dbReference type="Proteomes" id="UP000192936"/>
    </source>
</evidence>
<reference evidence="1 2" key="1">
    <citation type="submission" date="2017-04" db="EMBL/GenBank/DDBJ databases">
        <authorList>
            <person name="Afonso C.L."/>
            <person name="Miller P.J."/>
            <person name="Scott M.A."/>
            <person name="Spackman E."/>
            <person name="Goraichik I."/>
            <person name="Dimitrov K.M."/>
            <person name="Suarez D.L."/>
            <person name="Swayne D.E."/>
        </authorList>
    </citation>
    <scope>NUCLEOTIDE SEQUENCE [LARGE SCALE GENOMIC DNA]</scope>
    <source>
        <strain evidence="1 2">A2P</strain>
    </source>
</reference>
<gene>
    <name evidence="1" type="ORF">SAMN02982917_3033</name>
</gene>
<protein>
    <submittedName>
        <fullName evidence="1">Uncharacterized protein</fullName>
    </submittedName>
</protein>
<name>A0A1X7FKY2_9PROT</name>
<dbReference type="AlphaFoldDB" id="A0A1X7FKY2"/>
<dbReference type="EMBL" id="FXAK01000005">
    <property type="protein sequence ID" value="SMF54013.1"/>
    <property type="molecule type" value="Genomic_DNA"/>
</dbReference>